<dbReference type="InterPro" id="IPR050206">
    <property type="entry name" value="FtsK/SpoIIIE/SftA"/>
</dbReference>
<sequence length="1475" mass="156846">MRLSVTAIGQRARHQVVLGAAPDAPIAEVAERIAEAAGESAHELFLGGRRLDPRGELAATGLREGTVLGLGAPGPEPGARPGDGPALIELHIVSGPGAGTVAALALGSYPIGSSERCVVRVEGAPAHAATLTVAADGCVVVTPYEQTRLVRVVPPQPAGAPGDGDAQDKTAAAEYWEEHADLAVADSLLRWTAPSVADAAVQPAPDGSGIDFNRPPRILEPLPRTRFRLPQRPNPPGRRPFPTVLLILPVLMGVGMVFLLHSKYYLFFVLFTPMFAVVNWFNDMRTGRKDYRRRSAQYAVAHAETIEEITAAVAGERAVRAAVAPDPAAALLTAAGPGRRLWERRRCDADHLVLRIGTVDQPSLLDVDDPNQTDPLRRDTRWNVPSIPIGIALPDVGVVGVAAEPGRARPLAWWLLAQTAVLHSPRDVRFVVLTDAGAAQDWEWIRWLPHARSPIGSPPAMVGNDPETVAHRVSELVSVVKRRIQARGASLSAAMFADPDVVVLVDGARRLREVPGLVQVLAEGPAVRVFSICLDREVRLLPEEAGVVVVDEPAGLTLRQKDQPEVTEIRPDLVDCAWAERVARSLAPLRDVSPVDGGALPSAVRLLDLLELSDPDGEQIAARWVRRPASTAAVIGTGYDGTLAVDLVRDGPHALIAGTTGSGKSELLQTLVASLAVANRPDELTFLLVDYKGGSAFRDCVELPHTLGMVTDLDGHLVERALESLAAELRRREKLLAEHGVKDHPEYQAARRRDPALPPLPRLVLVVDEFATLVREVPAFVAGVVSIAQRGRSLGLHLVLATQRPAGVVSADIKANTNLRIALRVTDPVESHDVIDTNDAAAIPPSVPGRALVRLAHRAVAPFQTGYAGAPRERTEDGSAGVATPPRPDTWAVAVPWPKLGRAFQPPETETVADGGDHTDLAALVRAVREAARQLEIEPQQAPWLPALPDVITLGELPRLGAAPGRSLAPVVYGLEDLPAEQARRPLALDLETFSHLYVVGATRSGRSQTIRSIAGALAERHSTSDVHMYGIDAAGGALSVLTELPHTGAVAQRADLDRVDRLLTRLGLELTRRQSLLAEHDSTNLAELRATMPPGPRPAHTLLFIDGWEALYAAVNEYDNGRLVDEVTRLLREGAAAGIHLVIAGDRVLLSGRMGSLNENRLLLRMTDRSDYMLIGLAFAELPTVVPPGRAWLSGSLTEAQIALLAADPSGQAQAEALRAIGERARKRDEHVGVGSRPLAIGSLPSELDFADAYALVTERRPLLALLGIGGDDTGPVMVDFAGRGNVFMVVGPPGSGRSTVLSTFAVSALAADTAVLAVAARESPLRRLAAHPRARVLTSVLATPEDARAALEELGGGPAVVLLDDADLMAQMPPLEPFLRELIATGRDRGLALACAGTSETFVSALIGWIGEARRSRQGVLLSPQSVAEGDLVGARIPVSLLRKPIRPGRAYTADPVTGGLAAIALPLTVLKE</sequence>
<proteinExistence type="predicted"/>
<keyword evidence="8" id="KW-1185">Reference proteome</keyword>
<feature type="domain" description="FtsK" evidence="6">
    <location>
        <begin position="640"/>
        <end position="832"/>
    </location>
</feature>
<feature type="binding site" evidence="3">
    <location>
        <begin position="658"/>
        <end position="665"/>
    </location>
    <ligand>
        <name>ATP</name>
        <dbReference type="ChEBI" id="CHEBI:30616"/>
    </ligand>
</feature>
<feature type="binding site" evidence="3">
    <location>
        <begin position="1001"/>
        <end position="1008"/>
    </location>
    <ligand>
        <name>ATP</name>
        <dbReference type="ChEBI" id="CHEBI:30616"/>
    </ligand>
</feature>
<evidence type="ECO:0000256" key="4">
    <source>
        <dbReference type="SAM" id="MobiDB-lite"/>
    </source>
</evidence>
<evidence type="ECO:0000256" key="2">
    <source>
        <dbReference type="ARBA" id="ARBA00022840"/>
    </source>
</evidence>
<feature type="transmembrane region" description="Helical" evidence="5">
    <location>
        <begin position="264"/>
        <end position="282"/>
    </location>
</feature>
<keyword evidence="1 3" id="KW-0547">Nucleotide-binding</keyword>
<evidence type="ECO:0000313" key="8">
    <source>
        <dbReference type="Proteomes" id="UP000677913"/>
    </source>
</evidence>
<keyword evidence="5" id="KW-0472">Membrane</keyword>
<feature type="transmembrane region" description="Helical" evidence="5">
    <location>
        <begin position="241"/>
        <end position="258"/>
    </location>
</feature>
<dbReference type="EMBL" id="JAGSXH010000001">
    <property type="protein sequence ID" value="MBS2961552.1"/>
    <property type="molecule type" value="Genomic_DNA"/>
</dbReference>
<dbReference type="SMART" id="SM00382">
    <property type="entry name" value="AAA"/>
    <property type="match status" value="3"/>
</dbReference>
<evidence type="ECO:0000313" key="7">
    <source>
        <dbReference type="EMBL" id="MBS2961552.1"/>
    </source>
</evidence>
<name>A0A8J8B980_9ACTN</name>
<evidence type="ECO:0000256" key="5">
    <source>
        <dbReference type="SAM" id="Phobius"/>
    </source>
</evidence>
<organism evidence="7 8">
    <name type="scientific">Actinocrinis puniceicyclus</name>
    <dbReference type="NCBI Taxonomy" id="977794"/>
    <lineage>
        <taxon>Bacteria</taxon>
        <taxon>Bacillati</taxon>
        <taxon>Actinomycetota</taxon>
        <taxon>Actinomycetes</taxon>
        <taxon>Catenulisporales</taxon>
        <taxon>Actinospicaceae</taxon>
        <taxon>Actinocrinis</taxon>
    </lineage>
</organism>
<keyword evidence="7" id="KW-0132">Cell division</keyword>
<evidence type="ECO:0000256" key="1">
    <source>
        <dbReference type="ARBA" id="ARBA00022741"/>
    </source>
</evidence>
<dbReference type="GO" id="GO:0003677">
    <property type="term" value="F:DNA binding"/>
    <property type="evidence" value="ECO:0007669"/>
    <property type="project" value="InterPro"/>
</dbReference>
<dbReference type="CDD" id="cd01127">
    <property type="entry name" value="TrwB_TraG_TraD_VirD4"/>
    <property type="match status" value="1"/>
</dbReference>
<dbReference type="GO" id="GO:0005524">
    <property type="term" value="F:ATP binding"/>
    <property type="evidence" value="ECO:0007669"/>
    <property type="project" value="UniProtKB-UniRule"/>
</dbReference>
<keyword evidence="2 3" id="KW-0067">ATP-binding</keyword>
<comment type="caution">
    <text evidence="7">The sequence shown here is derived from an EMBL/GenBank/DDBJ whole genome shotgun (WGS) entry which is preliminary data.</text>
</comment>
<keyword evidence="7" id="KW-0131">Cell cycle</keyword>
<evidence type="ECO:0000256" key="3">
    <source>
        <dbReference type="PROSITE-ProRule" id="PRU00289"/>
    </source>
</evidence>
<dbReference type="SUPFAM" id="SSF52540">
    <property type="entry name" value="P-loop containing nucleoside triphosphate hydrolases"/>
    <property type="match status" value="3"/>
</dbReference>
<dbReference type="InterPro" id="IPR002543">
    <property type="entry name" value="FtsK_dom"/>
</dbReference>
<keyword evidence="5" id="KW-1133">Transmembrane helix</keyword>
<dbReference type="InterPro" id="IPR027417">
    <property type="entry name" value="P-loop_NTPase"/>
</dbReference>
<protein>
    <submittedName>
        <fullName evidence="7">Cell division protein FtsK</fullName>
    </submittedName>
</protein>
<dbReference type="Gene3D" id="3.40.50.300">
    <property type="entry name" value="P-loop containing nucleotide triphosphate hydrolases"/>
    <property type="match status" value="4"/>
</dbReference>
<dbReference type="GO" id="GO:0051301">
    <property type="term" value="P:cell division"/>
    <property type="evidence" value="ECO:0007669"/>
    <property type="project" value="UniProtKB-KW"/>
</dbReference>
<dbReference type="PANTHER" id="PTHR22683">
    <property type="entry name" value="SPORULATION PROTEIN RELATED"/>
    <property type="match status" value="1"/>
</dbReference>
<dbReference type="RefSeq" id="WP_211463333.1">
    <property type="nucleotide sequence ID" value="NZ_JAGSXH010000001.1"/>
</dbReference>
<dbReference type="Pfam" id="PF01580">
    <property type="entry name" value="FtsK_SpoIIIE"/>
    <property type="match status" value="2"/>
</dbReference>
<dbReference type="InterPro" id="IPR003593">
    <property type="entry name" value="AAA+_ATPase"/>
</dbReference>
<evidence type="ECO:0000259" key="6">
    <source>
        <dbReference type="PROSITE" id="PS50901"/>
    </source>
</evidence>
<feature type="region of interest" description="Disordered" evidence="4">
    <location>
        <begin position="868"/>
        <end position="888"/>
    </location>
</feature>
<dbReference type="PROSITE" id="PS50901">
    <property type="entry name" value="FTSK"/>
    <property type="match status" value="2"/>
</dbReference>
<dbReference type="Proteomes" id="UP000677913">
    <property type="component" value="Unassembled WGS sequence"/>
</dbReference>
<accession>A0A8J8B980</accession>
<reference evidence="7" key="1">
    <citation type="submission" date="2021-04" db="EMBL/GenBank/DDBJ databases">
        <title>Genome based classification of Actinospica acidithermotolerans sp. nov., an actinobacterium isolated from an Indonesian hot spring.</title>
        <authorList>
            <person name="Kusuma A.B."/>
            <person name="Putra K.E."/>
            <person name="Nafisah S."/>
            <person name="Loh J."/>
            <person name="Nouioui I."/>
            <person name="Goodfellow M."/>
        </authorList>
    </citation>
    <scope>NUCLEOTIDE SEQUENCE</scope>
    <source>
        <strain evidence="7">DSM 45618</strain>
    </source>
</reference>
<keyword evidence="5" id="KW-0812">Transmembrane</keyword>
<gene>
    <name evidence="7" type="ORF">KGA66_00740</name>
</gene>
<feature type="domain" description="FtsK" evidence="6">
    <location>
        <begin position="984"/>
        <end position="1174"/>
    </location>
</feature>
<dbReference type="PANTHER" id="PTHR22683:SF1">
    <property type="entry name" value="TYPE VII SECRETION SYSTEM PROTEIN ESSC"/>
    <property type="match status" value="1"/>
</dbReference>